<evidence type="ECO:0000256" key="3">
    <source>
        <dbReference type="ARBA" id="ARBA00019012"/>
    </source>
</evidence>
<dbReference type="KEGG" id="hch:HCH_01815"/>
<evidence type="ECO:0000313" key="9">
    <source>
        <dbReference type="Proteomes" id="UP000000238"/>
    </source>
</evidence>
<dbReference type="SUPFAM" id="SSF53067">
    <property type="entry name" value="Actin-like ATPase domain"/>
    <property type="match status" value="2"/>
</dbReference>
<dbReference type="FunFam" id="3.30.420.40:FF:000097">
    <property type="entry name" value="tRNA threonylcarbamoyladenosine biosynthesis protein TsaB"/>
    <property type="match status" value="1"/>
</dbReference>
<comment type="similarity">
    <text evidence="2">Belongs to the KAE1 / TsaD family. TsaB subfamily.</text>
</comment>
<organism evidence="8 9">
    <name type="scientific">Hahella chejuensis (strain KCTC 2396)</name>
    <dbReference type="NCBI Taxonomy" id="349521"/>
    <lineage>
        <taxon>Bacteria</taxon>
        <taxon>Pseudomonadati</taxon>
        <taxon>Pseudomonadota</taxon>
        <taxon>Gammaproteobacteria</taxon>
        <taxon>Oceanospirillales</taxon>
        <taxon>Hahellaceae</taxon>
        <taxon>Hahella</taxon>
    </lineage>
</organism>
<dbReference type="RefSeq" id="WP_011395726.1">
    <property type="nucleotide sequence ID" value="NC_007645.1"/>
</dbReference>
<dbReference type="NCBIfam" id="TIGR03725">
    <property type="entry name" value="T6A_YeaZ"/>
    <property type="match status" value="1"/>
</dbReference>
<dbReference type="PANTHER" id="PTHR11735">
    <property type="entry name" value="TRNA N6-ADENOSINE THREONYLCARBAMOYLTRANSFERASE"/>
    <property type="match status" value="1"/>
</dbReference>
<name>Q2SL20_HAHCH</name>
<keyword evidence="9" id="KW-1185">Reference proteome</keyword>
<dbReference type="HOGENOM" id="CLU_064886_2_0_6"/>
<dbReference type="AlphaFoldDB" id="Q2SL20"/>
<evidence type="ECO:0000259" key="7">
    <source>
        <dbReference type="Pfam" id="PF00814"/>
    </source>
</evidence>
<keyword evidence="8" id="KW-0378">Hydrolase</keyword>
<gene>
    <name evidence="8" type="ordered locus">HCH_01815</name>
</gene>
<dbReference type="EMBL" id="CP000155">
    <property type="protein sequence ID" value="ABC28654.1"/>
    <property type="molecule type" value="Genomic_DNA"/>
</dbReference>
<dbReference type="GO" id="GO:0005829">
    <property type="term" value="C:cytosol"/>
    <property type="evidence" value="ECO:0007669"/>
    <property type="project" value="TreeGrafter"/>
</dbReference>
<proteinExistence type="inferred from homology"/>
<dbReference type="GO" id="GO:0002949">
    <property type="term" value="P:tRNA threonylcarbamoyladenosine modification"/>
    <property type="evidence" value="ECO:0007669"/>
    <property type="project" value="InterPro"/>
</dbReference>
<accession>Q2SL20</accession>
<evidence type="ECO:0000256" key="1">
    <source>
        <dbReference type="ARBA" id="ARBA00004496"/>
    </source>
</evidence>
<dbReference type="Proteomes" id="UP000000238">
    <property type="component" value="Chromosome"/>
</dbReference>
<keyword evidence="5" id="KW-0819">tRNA processing</keyword>
<keyword evidence="4" id="KW-0963">Cytoplasm</keyword>
<dbReference type="Gene3D" id="3.30.420.40">
    <property type="match status" value="2"/>
</dbReference>
<dbReference type="GO" id="GO:0008233">
    <property type="term" value="F:peptidase activity"/>
    <property type="evidence" value="ECO:0007669"/>
    <property type="project" value="UniProtKB-KW"/>
</dbReference>
<dbReference type="eggNOG" id="COG1214">
    <property type="taxonomic scope" value="Bacteria"/>
</dbReference>
<sequence length="230" mass="24642">MAKILALDTSSDACSVALWNDGELTELLETTPRAHAKRCLPMVDSLLGDSGLRVGQLDALAFGRGPGSFTGLRIAAGIVQGLAFGADLPVAPVSTLEAMAFAWFKRQECTGQVVCLLDARMNEVYWAGYERSSDSVKEVYGEQVTPPEMVAAPTLGQKPAILGSGLVYLERLPSSLVENASVQEPEWAPRAAAMAEMAVSMFEAGRVVSAIEAQPIYLRDEVAWKKLPGR</sequence>
<evidence type="ECO:0000256" key="2">
    <source>
        <dbReference type="ARBA" id="ARBA00010493"/>
    </source>
</evidence>
<dbReference type="OrthoDB" id="9809995at2"/>
<reference evidence="8 9" key="1">
    <citation type="journal article" date="2005" name="Nucleic Acids Res.">
        <title>Genomic blueprint of Hahella chejuensis, a marine microbe producing an algicidal agent.</title>
        <authorList>
            <person name="Jeong H."/>
            <person name="Yim J.H."/>
            <person name="Lee C."/>
            <person name="Choi S.-H."/>
            <person name="Park Y.K."/>
            <person name="Yoon S.H."/>
            <person name="Hur C.-G."/>
            <person name="Kang H.-Y."/>
            <person name="Kim D."/>
            <person name="Lee H.H."/>
            <person name="Park K.H."/>
            <person name="Park S.-H."/>
            <person name="Park H.-S."/>
            <person name="Lee H.K."/>
            <person name="Oh T.K."/>
            <person name="Kim J.F."/>
        </authorList>
    </citation>
    <scope>NUCLEOTIDE SEQUENCE [LARGE SCALE GENOMIC DNA]</scope>
    <source>
        <strain evidence="8 9">KCTC 2396</strain>
    </source>
</reference>
<protein>
    <recommendedName>
        <fullName evidence="3">tRNA threonylcarbamoyladenosine biosynthesis protein TsaB</fullName>
    </recommendedName>
    <alternativeName>
        <fullName evidence="6">t(6)A37 threonylcarbamoyladenosine biosynthesis protein TsaB</fullName>
    </alternativeName>
</protein>
<dbReference type="STRING" id="349521.HCH_01815"/>
<dbReference type="PANTHER" id="PTHR11735:SF11">
    <property type="entry name" value="TRNA THREONYLCARBAMOYLADENOSINE BIOSYNTHESIS PROTEIN TSAB"/>
    <property type="match status" value="1"/>
</dbReference>
<dbReference type="InterPro" id="IPR043129">
    <property type="entry name" value="ATPase_NBD"/>
</dbReference>
<dbReference type="InterPro" id="IPR000905">
    <property type="entry name" value="Gcp-like_dom"/>
</dbReference>
<keyword evidence="8" id="KW-0645">Protease</keyword>
<dbReference type="GO" id="GO:0006508">
    <property type="term" value="P:proteolysis"/>
    <property type="evidence" value="ECO:0007669"/>
    <property type="project" value="UniProtKB-KW"/>
</dbReference>
<dbReference type="Pfam" id="PF00814">
    <property type="entry name" value="TsaD"/>
    <property type="match status" value="1"/>
</dbReference>
<evidence type="ECO:0000256" key="4">
    <source>
        <dbReference type="ARBA" id="ARBA00022490"/>
    </source>
</evidence>
<evidence type="ECO:0000313" key="8">
    <source>
        <dbReference type="EMBL" id="ABC28654.1"/>
    </source>
</evidence>
<feature type="domain" description="Gcp-like" evidence="7">
    <location>
        <begin position="30"/>
        <end position="151"/>
    </location>
</feature>
<comment type="subcellular location">
    <subcellularLocation>
        <location evidence="1">Cytoplasm</location>
    </subcellularLocation>
</comment>
<dbReference type="InterPro" id="IPR022496">
    <property type="entry name" value="T6A_TsaB"/>
</dbReference>
<dbReference type="CDD" id="cd24032">
    <property type="entry name" value="ASKHA_NBD_TsaB"/>
    <property type="match status" value="1"/>
</dbReference>
<evidence type="ECO:0000256" key="5">
    <source>
        <dbReference type="ARBA" id="ARBA00022694"/>
    </source>
</evidence>
<evidence type="ECO:0000256" key="6">
    <source>
        <dbReference type="ARBA" id="ARBA00032446"/>
    </source>
</evidence>